<protein>
    <submittedName>
        <fullName evidence="1">Uncharacterized protein</fullName>
    </submittedName>
</protein>
<organism evidence="1 2">
    <name type="scientific">Eretmocerus hayati</name>
    <dbReference type="NCBI Taxonomy" id="131215"/>
    <lineage>
        <taxon>Eukaryota</taxon>
        <taxon>Metazoa</taxon>
        <taxon>Ecdysozoa</taxon>
        <taxon>Arthropoda</taxon>
        <taxon>Hexapoda</taxon>
        <taxon>Insecta</taxon>
        <taxon>Pterygota</taxon>
        <taxon>Neoptera</taxon>
        <taxon>Endopterygota</taxon>
        <taxon>Hymenoptera</taxon>
        <taxon>Apocrita</taxon>
        <taxon>Proctotrupomorpha</taxon>
        <taxon>Chalcidoidea</taxon>
        <taxon>Aphelinidae</taxon>
        <taxon>Aphelininae</taxon>
        <taxon>Eretmocerus</taxon>
    </lineage>
</organism>
<dbReference type="EMBL" id="CM056743">
    <property type="protein sequence ID" value="KAJ8674531.1"/>
    <property type="molecule type" value="Genomic_DNA"/>
</dbReference>
<comment type="caution">
    <text evidence="1">The sequence shown here is derived from an EMBL/GenBank/DDBJ whole genome shotgun (WGS) entry which is preliminary data.</text>
</comment>
<reference evidence="1" key="1">
    <citation type="submission" date="2023-04" db="EMBL/GenBank/DDBJ databases">
        <title>A chromosome-level genome assembly of the parasitoid wasp Eretmocerus hayati.</title>
        <authorList>
            <person name="Zhong Y."/>
            <person name="Liu S."/>
            <person name="Liu Y."/>
        </authorList>
    </citation>
    <scope>NUCLEOTIDE SEQUENCE</scope>
    <source>
        <strain evidence="1">ZJU_SS_LIU_2023</strain>
    </source>
</reference>
<name>A0ACC2NV91_9HYME</name>
<keyword evidence="2" id="KW-1185">Reference proteome</keyword>
<accession>A0ACC2NV91</accession>
<evidence type="ECO:0000313" key="1">
    <source>
        <dbReference type="EMBL" id="KAJ8674531.1"/>
    </source>
</evidence>
<sequence length="651" mass="72481">MKVHQKCIYLLVIVISSLGNVSASRVRDMLYVPIDGAAACFRRSNGTHQFGCSSSRSGNVGAIHYVESEADVEWLETKATASPYIVVSSFSMFNRDVLLKFKNSASLRKKVNGVLLMRNLSSSNPPMYSPDDKCPNRYSGYSGPKDSCSDQWNPWGSSLLLEDWPFPMFYLEDQDDLQKIRDCYLKYNAHDKEKQSDRSLCALEMNSFMYSGRNSETCYRRSSTPMNLKPMTYCDPLGDKNIHWPLAPISDVTKSVILVIARLDADSMFDNLVPGAGSAVTGLVTLLATAAYLNSLNPVIGDVDVVFSLLNGEAFDYIGSSRLIYDLQNGKFDALGGKTLKFEQISHIIELGQLGDGQIYLHTPSRNENDPLALKLEKELNATLLTDSYPPASVQRFLRVNGSLSTVVIANHGQTFTNRYYNSILDDAENLGYSSNNSDNKISESLAKVATKLGEVLYNLVNRDPKPLVSNGTAVHKVVSDLLPCYLESAKCRMFQAAFLHGLRLEEHLMSLYVRVSKHDNILTVVTANVLKLLTGEYYPNIDASSCAEKHLSWLPGYEYTGVCINSTVNYSLAASPAFEIPGYDMKSGMYSTWTESIWDNLEMRMFLRAPPLIETYSFIIGFVVTFVSVLVIYFAHSRADVLYSSTSVDL</sequence>
<dbReference type="Proteomes" id="UP001239111">
    <property type="component" value="Chromosome 3"/>
</dbReference>
<evidence type="ECO:0000313" key="2">
    <source>
        <dbReference type="Proteomes" id="UP001239111"/>
    </source>
</evidence>
<proteinExistence type="predicted"/>
<gene>
    <name evidence="1" type="ORF">QAD02_005793</name>
</gene>